<dbReference type="GO" id="GO:0046921">
    <property type="term" value="F:alpha-(1-&gt;6)-fucosyltransferase activity"/>
    <property type="evidence" value="ECO:0007669"/>
    <property type="project" value="TreeGrafter"/>
</dbReference>
<keyword evidence="4" id="KW-1133">Transmembrane helix</keyword>
<organism evidence="6 7">
    <name type="scientific">Ramazzottius varieornatus</name>
    <name type="common">Water bear</name>
    <name type="synonym">Tardigrade</name>
    <dbReference type="NCBI Taxonomy" id="947166"/>
    <lineage>
        <taxon>Eukaryota</taxon>
        <taxon>Metazoa</taxon>
        <taxon>Ecdysozoa</taxon>
        <taxon>Tardigrada</taxon>
        <taxon>Eutardigrada</taxon>
        <taxon>Parachela</taxon>
        <taxon>Hypsibioidea</taxon>
        <taxon>Ramazzottiidae</taxon>
        <taxon>Ramazzottius</taxon>
    </lineage>
</organism>
<dbReference type="AlphaFoldDB" id="A0A1D1UHW7"/>
<comment type="similarity">
    <text evidence="3">Belongs to the glycosyltransferase 23 family.</text>
</comment>
<reference evidence="6 7" key="1">
    <citation type="journal article" date="2016" name="Nat. Commun.">
        <title>Extremotolerant tardigrade genome and improved radiotolerance of human cultured cells by tardigrade-unique protein.</title>
        <authorList>
            <person name="Hashimoto T."/>
            <person name="Horikawa D.D."/>
            <person name="Saito Y."/>
            <person name="Kuwahara H."/>
            <person name="Kozuka-Hata H."/>
            <person name="Shin-I T."/>
            <person name="Minakuchi Y."/>
            <person name="Ohishi K."/>
            <person name="Motoyama A."/>
            <person name="Aizu T."/>
            <person name="Enomoto A."/>
            <person name="Kondo K."/>
            <person name="Tanaka S."/>
            <person name="Hara Y."/>
            <person name="Koshikawa S."/>
            <person name="Sagara H."/>
            <person name="Miura T."/>
            <person name="Yokobori S."/>
            <person name="Miyagawa K."/>
            <person name="Suzuki Y."/>
            <person name="Kubo T."/>
            <person name="Oyama M."/>
            <person name="Kohara Y."/>
            <person name="Fujiyama A."/>
            <person name="Arakawa K."/>
            <person name="Katayama T."/>
            <person name="Toyoda A."/>
            <person name="Kunieda T."/>
        </authorList>
    </citation>
    <scope>NUCLEOTIDE SEQUENCE [LARGE SCALE GENOMIC DNA]</scope>
    <source>
        <strain evidence="6 7">YOKOZUNA-1</strain>
    </source>
</reference>
<dbReference type="PROSITE" id="PS51659">
    <property type="entry name" value="GT23"/>
    <property type="match status" value="1"/>
</dbReference>
<evidence type="ECO:0000256" key="1">
    <source>
        <dbReference type="ARBA" id="ARBA00022676"/>
    </source>
</evidence>
<evidence type="ECO:0000313" key="6">
    <source>
        <dbReference type="EMBL" id="GAU88100.1"/>
    </source>
</evidence>
<comment type="caution">
    <text evidence="3">Lacks conserved residue(s) required for the propagation of feature annotation.</text>
</comment>
<dbReference type="InterPro" id="IPR027350">
    <property type="entry name" value="GT23_dom"/>
</dbReference>
<proteinExistence type="inferred from homology"/>
<evidence type="ECO:0000256" key="2">
    <source>
        <dbReference type="ARBA" id="ARBA00022679"/>
    </source>
</evidence>
<dbReference type="PANTHER" id="PTHR13132:SF29">
    <property type="entry name" value="ALPHA-(1,6)-FUCOSYLTRANSFERASE"/>
    <property type="match status" value="1"/>
</dbReference>
<keyword evidence="7" id="KW-1185">Reference proteome</keyword>
<dbReference type="STRING" id="947166.A0A1D1UHW7"/>
<feature type="transmembrane region" description="Helical" evidence="4">
    <location>
        <begin position="17"/>
        <end position="37"/>
    </location>
</feature>
<evidence type="ECO:0000313" key="7">
    <source>
        <dbReference type="Proteomes" id="UP000186922"/>
    </source>
</evidence>
<gene>
    <name evidence="6" type="primary">RvY_00856-1</name>
    <name evidence="6" type="synonym">RvY_00856.1</name>
    <name evidence="6" type="ORF">RvY_00856</name>
</gene>
<dbReference type="Gene3D" id="3.40.50.11350">
    <property type="match status" value="1"/>
</dbReference>
<keyword evidence="1 3" id="KW-0328">Glycosyltransferase</keyword>
<accession>A0A1D1UHW7</accession>
<name>A0A1D1UHW7_RAMVA</name>
<dbReference type="GO" id="GO:0006487">
    <property type="term" value="P:protein N-linked glycosylation"/>
    <property type="evidence" value="ECO:0007669"/>
    <property type="project" value="TreeGrafter"/>
</dbReference>
<keyword evidence="4" id="KW-0472">Membrane</keyword>
<keyword evidence="4" id="KW-0812">Transmembrane</keyword>
<evidence type="ECO:0000256" key="4">
    <source>
        <dbReference type="SAM" id="Phobius"/>
    </source>
</evidence>
<feature type="domain" description="GT23" evidence="5">
    <location>
        <begin position="308"/>
        <end position="493"/>
    </location>
</feature>
<comment type="caution">
    <text evidence="6">The sequence shown here is derived from an EMBL/GenBank/DDBJ whole genome shotgun (WGS) entry which is preliminary data.</text>
</comment>
<keyword evidence="2 3" id="KW-0808">Transferase</keyword>
<dbReference type="OrthoDB" id="6435034at2759"/>
<dbReference type="Pfam" id="PF19745">
    <property type="entry name" value="FUT8_N_cat"/>
    <property type="match status" value="1"/>
</dbReference>
<sequence length="495" mass="57244">MPRASSNHRSFSLVGKLWLIPLLSIGTFVLLLLPAIFRRDDNFRSDRLSDLQKVVMKYFPNHSGNWTTTQILNSLDMELDRLEFEGTRLHSDIQRQKSLPKIWRTPTMPLSPSSSAFVPTIQKLRKSFLDMFGMATGAAIQLNSTTDDAPKLTPYEFQERRKHVDNIHRLLKKELEQLTAPFNHWREFHAKVLADYIHQRFQDIQNLATCDPTEILICDAFSSTRLETILHELIACSTASITLNRTIVFPSYDSPVPPPTFDWSNYIVSPSPKCQRSQQKTHLLQEPRYETTFYSRTGSEQSAEQPMPRNYKDFISQFHPDPDAWWTGQMLENIWRLRPRLQEEFKDKHDVIGFRPDVVGVHIQRPSHGRLSKDDSELLADYMAVIAEHYQRLDPSTDLDQRKLYVVSDIPVVYAELRLRYPQYTVLSSQNVLPRLTGRHTAKDETMLKSIADMWFLEKTSHLVCSATSKICRMAHAIIQTKAFDAQSRLDLGGL</sequence>
<dbReference type="InterPro" id="IPR045573">
    <property type="entry name" value="Fut8_N_cat"/>
</dbReference>
<protein>
    <recommendedName>
        <fullName evidence="5">GT23 domain-containing protein</fullName>
    </recommendedName>
</protein>
<evidence type="ECO:0000259" key="5">
    <source>
        <dbReference type="PROSITE" id="PS51659"/>
    </source>
</evidence>
<dbReference type="PANTHER" id="PTHR13132">
    <property type="entry name" value="ALPHA- 1,6 -FUCOSYLTRANSFERASE"/>
    <property type="match status" value="1"/>
</dbReference>
<dbReference type="EMBL" id="BDGG01000001">
    <property type="protein sequence ID" value="GAU88100.1"/>
    <property type="molecule type" value="Genomic_DNA"/>
</dbReference>
<dbReference type="Proteomes" id="UP000186922">
    <property type="component" value="Unassembled WGS sequence"/>
</dbReference>
<evidence type="ECO:0000256" key="3">
    <source>
        <dbReference type="PROSITE-ProRule" id="PRU00992"/>
    </source>
</evidence>